<dbReference type="EMBL" id="JAJSON010000001">
    <property type="protein sequence ID" value="MCG9970016.1"/>
    <property type="molecule type" value="Genomic_DNA"/>
</dbReference>
<evidence type="ECO:0000313" key="3">
    <source>
        <dbReference type="EMBL" id="MCG9970016.1"/>
    </source>
</evidence>
<feature type="chain" id="PRO_5040865169" evidence="2">
    <location>
        <begin position="25"/>
        <end position="446"/>
    </location>
</feature>
<keyword evidence="2" id="KW-0732">Signal</keyword>
<dbReference type="InterPro" id="IPR012341">
    <property type="entry name" value="6hp_glycosidase-like_sf"/>
</dbReference>
<keyword evidence="1 3" id="KW-0378">Hydrolase</keyword>
<sequence length="446" mass="50209">MMKYKQFLLLFAGVFFLVSYNVNGQVTDANTPLHLLKPDYPTLYSAPEIVEVKEVLDRVYKFLDKATPAGVISLKDSSEVKDFKNLDGNIAFAPASFRLTSYEWGVTYAGMLLAGEATGKDYFKEYTYDRVSLIAEIANQHRGKSFKSSPVHSVLQPGALDDSGAICAAMIKAQIQGLNANLDPVIENFIDYISNKQFRFEDGTLARNRPQDNTLWLDDLFMSVPALAQMGKRTGNKKYFDDAVKQVKQFSERMFNEDKGLYMHGWVQAMEERPQFHWGRANGWAIMAIVELLEVLPKDHSGYDYVLSQLQAHVKGLSKYQDGTGFWHQLIDRNDTYLETSATAIFAYSILRSINRGYIDKMSYSPMAILAWNAVSTKVNEQGQVEGTCVGTGMGFDPAFYYYRPINKYAAHGYGPVLLAGAEMINLLKANDFEINDSSLQLKVNK</sequence>
<protein>
    <submittedName>
        <fullName evidence="3">Glycoside hydrolase family 88 protein</fullName>
    </submittedName>
</protein>
<organism evidence="3 4">
    <name type="scientific">Christiangramia crocea</name>
    <dbReference type="NCBI Taxonomy" id="2904124"/>
    <lineage>
        <taxon>Bacteria</taxon>
        <taxon>Pseudomonadati</taxon>
        <taxon>Bacteroidota</taxon>
        <taxon>Flavobacteriia</taxon>
        <taxon>Flavobacteriales</taxon>
        <taxon>Flavobacteriaceae</taxon>
        <taxon>Christiangramia</taxon>
    </lineage>
</organism>
<dbReference type="SUPFAM" id="SSF48208">
    <property type="entry name" value="Six-hairpin glycosidases"/>
    <property type="match status" value="1"/>
</dbReference>
<keyword evidence="4" id="KW-1185">Reference proteome</keyword>
<dbReference type="InterPro" id="IPR052043">
    <property type="entry name" value="PolySaccharide_Degr_Enz"/>
</dbReference>
<dbReference type="Pfam" id="PF07470">
    <property type="entry name" value="Glyco_hydro_88"/>
    <property type="match status" value="1"/>
</dbReference>
<evidence type="ECO:0000256" key="2">
    <source>
        <dbReference type="SAM" id="SignalP"/>
    </source>
</evidence>
<name>A0A9X1UTU7_9FLAO</name>
<proteinExistence type="predicted"/>
<gene>
    <name evidence="3" type="ORF">LU635_00080</name>
</gene>
<dbReference type="InterPro" id="IPR008928">
    <property type="entry name" value="6-hairpin_glycosidase_sf"/>
</dbReference>
<dbReference type="RefSeq" id="WP_240095149.1">
    <property type="nucleotide sequence ID" value="NZ_JAJSON010000001.1"/>
</dbReference>
<reference evidence="3" key="1">
    <citation type="submission" date="2021-12" db="EMBL/GenBank/DDBJ databases">
        <title>Description of Gramella crocea sp. nov., a new bacterium isolated from activated sludge.</title>
        <authorList>
            <person name="Zhang X."/>
        </authorList>
    </citation>
    <scope>NUCLEOTIDE SEQUENCE</scope>
    <source>
        <strain evidence="3">YB25</strain>
    </source>
</reference>
<evidence type="ECO:0000256" key="1">
    <source>
        <dbReference type="ARBA" id="ARBA00022801"/>
    </source>
</evidence>
<dbReference type="AlphaFoldDB" id="A0A9X1UTU7"/>
<dbReference type="PANTHER" id="PTHR33886:SF8">
    <property type="entry name" value="UNSATURATED RHAMNOGALACTURONAN HYDROLASE (EUROFUNG)"/>
    <property type="match status" value="1"/>
</dbReference>
<dbReference type="InterPro" id="IPR010905">
    <property type="entry name" value="Glyco_hydro_88"/>
</dbReference>
<dbReference type="PANTHER" id="PTHR33886">
    <property type="entry name" value="UNSATURATED RHAMNOGALACTURONAN HYDROLASE (EUROFUNG)"/>
    <property type="match status" value="1"/>
</dbReference>
<dbReference type="Proteomes" id="UP001139344">
    <property type="component" value="Unassembled WGS sequence"/>
</dbReference>
<dbReference type="GO" id="GO:0016787">
    <property type="term" value="F:hydrolase activity"/>
    <property type="evidence" value="ECO:0007669"/>
    <property type="project" value="UniProtKB-KW"/>
</dbReference>
<evidence type="ECO:0000313" key="4">
    <source>
        <dbReference type="Proteomes" id="UP001139344"/>
    </source>
</evidence>
<comment type="caution">
    <text evidence="3">The sequence shown here is derived from an EMBL/GenBank/DDBJ whole genome shotgun (WGS) entry which is preliminary data.</text>
</comment>
<feature type="signal peptide" evidence="2">
    <location>
        <begin position="1"/>
        <end position="24"/>
    </location>
</feature>
<dbReference type="GO" id="GO:0005975">
    <property type="term" value="P:carbohydrate metabolic process"/>
    <property type="evidence" value="ECO:0007669"/>
    <property type="project" value="InterPro"/>
</dbReference>
<accession>A0A9X1UTU7</accession>
<dbReference type="Gene3D" id="1.50.10.10">
    <property type="match status" value="1"/>
</dbReference>